<comment type="caution">
    <text evidence="2">The sequence shown here is derived from an EMBL/GenBank/DDBJ whole genome shotgun (WGS) entry which is preliminary data.</text>
</comment>
<dbReference type="Pfam" id="PF14526">
    <property type="entry name" value="Cass2"/>
    <property type="match status" value="1"/>
</dbReference>
<reference evidence="2" key="1">
    <citation type="journal article" date="2015" name="Nature">
        <title>Complex archaea that bridge the gap between prokaryotes and eukaryotes.</title>
        <authorList>
            <person name="Spang A."/>
            <person name="Saw J.H."/>
            <person name="Jorgensen S.L."/>
            <person name="Zaremba-Niedzwiedzka K."/>
            <person name="Martijn J."/>
            <person name="Lind A.E."/>
            <person name="van Eijk R."/>
            <person name="Schleper C."/>
            <person name="Guy L."/>
            <person name="Ettema T.J."/>
        </authorList>
    </citation>
    <scope>NUCLEOTIDE SEQUENCE</scope>
</reference>
<organism evidence="2">
    <name type="scientific">marine sediment metagenome</name>
    <dbReference type="NCBI Taxonomy" id="412755"/>
    <lineage>
        <taxon>unclassified sequences</taxon>
        <taxon>metagenomes</taxon>
        <taxon>ecological metagenomes</taxon>
    </lineage>
</organism>
<gene>
    <name evidence="2" type="ORF">LCGC14_2645300</name>
</gene>
<dbReference type="AlphaFoldDB" id="A0A0F9AIQ0"/>
<feature type="domain" description="AraC effector-binding" evidence="1">
    <location>
        <begin position="1"/>
        <end position="148"/>
    </location>
</feature>
<dbReference type="PANTHER" id="PTHR36444">
    <property type="entry name" value="TRANSCRIPTIONAL REGULATOR PROTEIN YOBU-RELATED"/>
    <property type="match status" value="1"/>
</dbReference>
<protein>
    <recommendedName>
        <fullName evidence="1">AraC effector-binding domain-containing protein</fullName>
    </recommendedName>
</protein>
<dbReference type="PANTHER" id="PTHR36444:SF2">
    <property type="entry name" value="TRANSCRIPTIONAL REGULATOR PROTEIN YOBU-RELATED"/>
    <property type="match status" value="1"/>
</dbReference>
<dbReference type="InterPro" id="IPR010499">
    <property type="entry name" value="AraC_E-bd"/>
</dbReference>
<dbReference type="SUPFAM" id="SSF55136">
    <property type="entry name" value="Probable bacterial effector-binding domain"/>
    <property type="match status" value="1"/>
</dbReference>
<dbReference type="EMBL" id="LAZR01045727">
    <property type="protein sequence ID" value="KKK98185.1"/>
    <property type="molecule type" value="Genomic_DNA"/>
</dbReference>
<name>A0A0F9AIQ0_9ZZZZ</name>
<sequence>MEVKQLASKSLTGLKVRTCNANEMNSGTAKIAELWQAFGEKYTAKLTKNSHIYGVYTNYESDVTGDFDVIACCDDLSIKVTNSVQCNTVTGRYLVFTGEGEMPDAIIDLWGEIWQYFSSDDCAHTRTYTSDFEYYKGANEVEIAIAIAE</sequence>
<dbReference type="SMART" id="SM00871">
    <property type="entry name" value="AraC_E_bind"/>
    <property type="match status" value="1"/>
</dbReference>
<dbReference type="Gene3D" id="3.20.80.10">
    <property type="entry name" value="Regulatory factor, effector binding domain"/>
    <property type="match status" value="1"/>
</dbReference>
<proteinExistence type="predicted"/>
<evidence type="ECO:0000313" key="2">
    <source>
        <dbReference type="EMBL" id="KKK98185.1"/>
    </source>
</evidence>
<evidence type="ECO:0000259" key="1">
    <source>
        <dbReference type="SMART" id="SM00871"/>
    </source>
</evidence>
<dbReference type="InterPro" id="IPR029441">
    <property type="entry name" value="Cass2"/>
</dbReference>
<dbReference type="InterPro" id="IPR053182">
    <property type="entry name" value="YobU-like_regulator"/>
</dbReference>
<dbReference type="InterPro" id="IPR011256">
    <property type="entry name" value="Reg_factor_effector_dom_sf"/>
</dbReference>
<accession>A0A0F9AIQ0</accession>